<evidence type="ECO:0000313" key="3">
    <source>
        <dbReference type="Proteomes" id="UP000500843"/>
    </source>
</evidence>
<reference evidence="2 3" key="1">
    <citation type="submission" date="2020-05" db="EMBL/GenBank/DDBJ databases">
        <title>FDA dAtabase for Regulatory Grade micrObial Sequences (FDA-ARGOS): Supporting development and validation of Infectious Disease Dx tests.</title>
        <authorList>
            <person name="Moreno J."/>
            <person name="Tallon L."/>
            <person name="Sadzewicz L."/>
            <person name="Zhao X."/>
            <person name="Vavikolanu K."/>
            <person name="Mehta A."/>
            <person name="Aluvathingal J."/>
            <person name="Nadendla S."/>
            <person name="Myers T."/>
            <person name="Yan Y."/>
            <person name="Sichtig H."/>
        </authorList>
    </citation>
    <scope>NUCLEOTIDE SEQUENCE [LARGE SCALE GENOMIC DNA]</scope>
    <source>
        <strain evidence="2 3">FDAARGOS_760</strain>
    </source>
</reference>
<feature type="region of interest" description="Disordered" evidence="1">
    <location>
        <begin position="128"/>
        <end position="167"/>
    </location>
</feature>
<proteinExistence type="predicted"/>
<dbReference type="RefSeq" id="WP_050759760.1">
    <property type="nucleotide sequence ID" value="NZ_CP054010.1"/>
</dbReference>
<organism evidence="2 3">
    <name type="scientific">Prevotella melaninogenica</name>
    <dbReference type="NCBI Taxonomy" id="28132"/>
    <lineage>
        <taxon>Bacteria</taxon>
        <taxon>Pseudomonadati</taxon>
        <taxon>Bacteroidota</taxon>
        <taxon>Bacteroidia</taxon>
        <taxon>Bacteroidales</taxon>
        <taxon>Prevotellaceae</taxon>
        <taxon>Prevotella</taxon>
    </lineage>
</organism>
<dbReference type="InterPro" id="IPR023346">
    <property type="entry name" value="Lysozyme-like_dom_sf"/>
</dbReference>
<dbReference type="Proteomes" id="UP000500843">
    <property type="component" value="Chromosome 1"/>
</dbReference>
<gene>
    <name evidence="2" type="ORF">FIU21_04170</name>
</gene>
<feature type="compositionally biased region" description="Basic and acidic residues" evidence="1">
    <location>
        <begin position="151"/>
        <end position="164"/>
    </location>
</feature>
<feature type="compositionally biased region" description="Polar residues" evidence="1">
    <location>
        <begin position="128"/>
        <end position="143"/>
    </location>
</feature>
<name>A0A7D4KCA9_9BACT</name>
<evidence type="ECO:0000313" key="2">
    <source>
        <dbReference type="EMBL" id="QKH88156.1"/>
    </source>
</evidence>
<sequence>METGKNTSADRNRKQTGNSEEIVADSAICTCDKGSKPGTFRVTSQQKIYCNGARKLVATDQDKDIKSLNFGSCAAKNNGPCSPNIVWSNTYNKIAIKGKMYPLTVKSSGTCKAGGGRINIQTSGQQVVVKPSSSPRKANSTAHKSPIFTEEDWKHLPQEDEKSQNKRVPAAVQVNNVLVNGKREITITPYDQEELLFTTSLTAGSMRGTGVKWDVCHGNRVIAKGLTEAPARTYFTKEGTYSVYAYVHKPGSPKGKGMVKITVSYPKFKSLEWKDENGKPVTYIGLRNKVFAHVSLPGCKGISVNCRFYYNGYEGKTYLSALTPIPLSAAGKVKIALSLSSDQLKKIIEDRKRFSNGQKIRIYLELSSRHWIENLTKTSQHPILFNDKIEFRSLIIYKDSDCKEKLQGGIADSGSMVYVRVSTANMETGKIRLDVYKHETGNQEEKSSKPSPIYSTNSPVNSTGVYKFSLTLATPPYKEGTAYKVVVSWLFSSNQSSNGNVNNNTGRQTSKETKQYILKGKEVLFSVKRHIPTPKIEPSKANVNRTEPEKDGCPRCSAPITAEQLKEVFPKTSETTRMKIAEAYNKHMKYFKMDTCWNKAHFFAQAKIEVGDSFNIKTESFNYSARRMKGRDNVNGKHWVQGNTQTRQGGYFTDGESKKSPYSYMVSHPDLAEKYGRKDLYRYNDQGIQAANEEMIANVVYDDKNCSQKRKLGNTQVGDGWRFRGRGMIQITGREAYTHANKYTEELLHKNIINSDNNASLVGNDIEVAMVTCMAFWSKEKGLSTRSNGQKDVDIISRRIGNKVGSKKETNYDLKRNSFNNITSKLFRVSDCIIKLKKDNSSSTQEDKDLKIEQGIRWLESICIPLEQVGKMKYKVPYVQDDNRIQENGAKTMDCSELVGRYAAKIEWCKKPMGWTTYKMTEYAEENPKWLIKHNDPNYIPKRGDIFLWYGKRVDKKGVSHYSGHTGVVINYNSESDIVTTIEAIQSSIKNEKALNERGEKYKENENKKLAGTIKMHFFRKGFHLIGHNPVRCYFYTFAVHYSKK</sequence>
<dbReference type="Pfam" id="PF14107">
    <property type="entry name" value="DUF4280"/>
    <property type="match status" value="1"/>
</dbReference>
<dbReference type="InterPro" id="IPR025460">
    <property type="entry name" value="DUF4280"/>
</dbReference>
<dbReference type="SUPFAM" id="SSF53955">
    <property type="entry name" value="Lysozyme-like"/>
    <property type="match status" value="1"/>
</dbReference>
<dbReference type="Gene3D" id="1.10.530.10">
    <property type="match status" value="1"/>
</dbReference>
<accession>A0A7D4KCA9</accession>
<dbReference type="EMBL" id="CP054010">
    <property type="protein sequence ID" value="QKH88156.1"/>
    <property type="molecule type" value="Genomic_DNA"/>
</dbReference>
<evidence type="ECO:0000256" key="1">
    <source>
        <dbReference type="SAM" id="MobiDB-lite"/>
    </source>
</evidence>
<feature type="region of interest" description="Disordered" evidence="1">
    <location>
        <begin position="535"/>
        <end position="557"/>
    </location>
</feature>
<dbReference type="AlphaFoldDB" id="A0A7D4KCA9"/>
<protein>
    <submittedName>
        <fullName evidence="2">DUF4280 domain-containing protein</fullName>
    </submittedName>
</protein>
<dbReference type="Gene3D" id="3.90.1720.10">
    <property type="entry name" value="endopeptidase domain like (from Nostoc punctiforme)"/>
    <property type="match status" value="1"/>
</dbReference>
<feature type="region of interest" description="Disordered" evidence="1">
    <location>
        <begin position="634"/>
        <end position="655"/>
    </location>
</feature>